<evidence type="ECO:0000313" key="2">
    <source>
        <dbReference type="RefSeq" id="XP_039145567.1"/>
    </source>
</evidence>
<dbReference type="AlphaFoldDB" id="A0AB40CZM6"/>
<dbReference type="PANTHER" id="PTHR33067">
    <property type="entry name" value="RNA-DIRECTED DNA POLYMERASE-RELATED"/>
    <property type="match status" value="1"/>
</dbReference>
<name>A0AB40CZM6_DIOCR</name>
<evidence type="ECO:0000313" key="1">
    <source>
        <dbReference type="Proteomes" id="UP001515500"/>
    </source>
</evidence>
<sequence length="223" mass="25319">MSRYAKFLKELLMNKRKLEEVPSVTLSKECSALITNKLFKKKKDPRGFIVPCTIGGLVNEKALADLGASINLIPYKIFQKLGLGEPKPTAMILQLTDRSIRQPRGIIEDILVKVDDVFSTSSQVEVSLILERPFLATLMAFIDVKDGRITLRVGEEEVVFKLRDSMRHTMDFDDTCYFIDVIDGVISEFVQDTFLKDKLSELLEDDPVDDEAGEEVMIESYYL</sequence>
<dbReference type="CDD" id="cd00303">
    <property type="entry name" value="retropepsin_like"/>
    <property type="match status" value="1"/>
</dbReference>
<dbReference type="Proteomes" id="UP001515500">
    <property type="component" value="Chromosome 18"/>
</dbReference>
<dbReference type="InterPro" id="IPR021109">
    <property type="entry name" value="Peptidase_aspartic_dom_sf"/>
</dbReference>
<dbReference type="RefSeq" id="XP_039145567.1">
    <property type="nucleotide sequence ID" value="XM_039289633.1"/>
</dbReference>
<proteinExistence type="predicted"/>
<dbReference type="PANTHER" id="PTHR33067:SF35">
    <property type="entry name" value="ASPARTIC PEPTIDASE DDI1-TYPE DOMAIN-CONTAINING PROTEIN"/>
    <property type="match status" value="1"/>
</dbReference>
<reference evidence="2" key="1">
    <citation type="submission" date="2025-08" db="UniProtKB">
        <authorList>
            <consortium name="RefSeq"/>
        </authorList>
    </citation>
    <scope>IDENTIFICATION</scope>
</reference>
<protein>
    <submittedName>
        <fullName evidence="2">Uncharacterized protein LOC120282785</fullName>
    </submittedName>
</protein>
<accession>A0AB40CZM6</accession>
<gene>
    <name evidence="2" type="primary">LOC120282785</name>
</gene>
<dbReference type="GeneID" id="120282785"/>
<dbReference type="Gene3D" id="2.40.70.10">
    <property type="entry name" value="Acid Proteases"/>
    <property type="match status" value="1"/>
</dbReference>
<organism evidence="1 2">
    <name type="scientific">Dioscorea cayennensis subsp. rotundata</name>
    <name type="common">White Guinea yam</name>
    <name type="synonym">Dioscorea rotundata</name>
    <dbReference type="NCBI Taxonomy" id="55577"/>
    <lineage>
        <taxon>Eukaryota</taxon>
        <taxon>Viridiplantae</taxon>
        <taxon>Streptophyta</taxon>
        <taxon>Embryophyta</taxon>
        <taxon>Tracheophyta</taxon>
        <taxon>Spermatophyta</taxon>
        <taxon>Magnoliopsida</taxon>
        <taxon>Liliopsida</taxon>
        <taxon>Dioscoreales</taxon>
        <taxon>Dioscoreaceae</taxon>
        <taxon>Dioscorea</taxon>
    </lineage>
</organism>
<keyword evidence="1" id="KW-1185">Reference proteome</keyword>